<sequence>MTKLKHTSCHSDSSCGSCMEDSCKNMSLLYILLVCSRPPKCSCNLSSLTAQHLISLKERSSNRNENFHTNMWVIGEAPYKSIIYQFSLYLSIHICMYNHMYT</sequence>
<name>A0A224Y5M3_9ACAR</name>
<accession>A0A224Y5M3</accession>
<organism evidence="1">
    <name type="scientific">Rhipicephalus zambeziensis</name>
    <dbReference type="NCBI Taxonomy" id="60191"/>
    <lineage>
        <taxon>Eukaryota</taxon>
        <taxon>Metazoa</taxon>
        <taxon>Ecdysozoa</taxon>
        <taxon>Arthropoda</taxon>
        <taxon>Chelicerata</taxon>
        <taxon>Arachnida</taxon>
        <taxon>Acari</taxon>
        <taxon>Parasitiformes</taxon>
        <taxon>Ixodida</taxon>
        <taxon>Ixodoidea</taxon>
        <taxon>Ixodidae</taxon>
        <taxon>Rhipicephalinae</taxon>
        <taxon>Rhipicephalus</taxon>
        <taxon>Rhipicephalus</taxon>
    </lineage>
</organism>
<protein>
    <submittedName>
        <fullName evidence="1">Uncharacterized protein</fullName>
    </submittedName>
</protein>
<dbReference type="AlphaFoldDB" id="A0A224Y5M3"/>
<evidence type="ECO:0000313" key="1">
    <source>
        <dbReference type="EMBL" id="MAA12858.1"/>
    </source>
</evidence>
<dbReference type="EMBL" id="GFPF01001712">
    <property type="protein sequence ID" value="MAA12858.1"/>
    <property type="molecule type" value="Transcribed_RNA"/>
</dbReference>
<proteinExistence type="predicted"/>
<reference evidence="1" key="1">
    <citation type="journal article" date="2017" name="Parasit. Vectors">
        <title>Sialotranscriptomics of Rhipicephalus zambeziensis reveals intricate expression profiles of secretory proteins and suggests tight temporal transcriptional regulation during blood-feeding.</title>
        <authorList>
            <person name="de Castro M.H."/>
            <person name="de Klerk D."/>
            <person name="Pienaar R."/>
            <person name="Rees D.J.G."/>
            <person name="Mans B.J."/>
        </authorList>
    </citation>
    <scope>NUCLEOTIDE SEQUENCE</scope>
    <source>
        <tissue evidence="1">Salivary glands</tissue>
    </source>
</reference>